<accession>A0A6C8GQ96</accession>
<dbReference type="AlphaFoldDB" id="A0A6C8GQ96"/>
<evidence type="ECO:0000313" key="2">
    <source>
        <dbReference type="EMBL" id="EHC39659.1"/>
    </source>
</evidence>
<proteinExistence type="predicted"/>
<comment type="caution">
    <text evidence="2">The sequence shown here is derived from an EMBL/GenBank/DDBJ whole genome shotgun (WGS) entry which is preliminary data.</text>
</comment>
<sequence length="46" mass="4935">MSAIQPGDIGLGFAMTHQPQSHGIPHEVKCAKHDNAPDCATFFSLK</sequence>
<organism evidence="2 3">
    <name type="scientific">Salmonella enterica subsp. enterica serovar Adelaide str. A4-669</name>
    <dbReference type="NCBI Taxonomy" id="913063"/>
    <lineage>
        <taxon>Bacteria</taxon>
        <taxon>Pseudomonadati</taxon>
        <taxon>Pseudomonadota</taxon>
        <taxon>Gammaproteobacteria</taxon>
        <taxon>Enterobacterales</taxon>
        <taxon>Enterobacteriaceae</taxon>
        <taxon>Salmonella</taxon>
    </lineage>
</organism>
<dbReference type="EMBL" id="AFCI01000410">
    <property type="protein sequence ID" value="EHC39659.1"/>
    <property type="molecule type" value="Genomic_DNA"/>
</dbReference>
<name>A0A6C8GQ96_SALET</name>
<feature type="region of interest" description="Disordered" evidence="1">
    <location>
        <begin position="1"/>
        <end position="20"/>
    </location>
</feature>
<evidence type="ECO:0000256" key="1">
    <source>
        <dbReference type="SAM" id="MobiDB-lite"/>
    </source>
</evidence>
<gene>
    <name evidence="2" type="ORF">LTSEADE_1161</name>
</gene>
<dbReference type="Proteomes" id="UP000004906">
    <property type="component" value="Unassembled WGS sequence"/>
</dbReference>
<protein>
    <submittedName>
        <fullName evidence="2">Uncharacterized protein</fullName>
    </submittedName>
</protein>
<reference evidence="2 3" key="1">
    <citation type="journal article" date="2011" name="BMC Genomics">
        <title>Genome sequencing reveals diversification of virulence factor content and possible host adaptation in distinct subpopulations of Salmonella enterica.</title>
        <authorList>
            <person name="den Bakker H.C."/>
            <person name="Moreno Switt A.I."/>
            <person name="Govoni G."/>
            <person name="Cummings C.A."/>
            <person name="Ranieri M.L."/>
            <person name="Degoricija L."/>
            <person name="Hoelzer K."/>
            <person name="Rodriguez-Rivera L.D."/>
            <person name="Brown S."/>
            <person name="Bolchacova E."/>
            <person name="Furtado M.R."/>
            <person name="Wiedmann M."/>
        </authorList>
    </citation>
    <scope>NUCLEOTIDE SEQUENCE [LARGE SCALE GENOMIC DNA]</scope>
    <source>
        <strain evidence="2 3">A4-669</strain>
    </source>
</reference>
<evidence type="ECO:0000313" key="3">
    <source>
        <dbReference type="Proteomes" id="UP000004906"/>
    </source>
</evidence>